<dbReference type="Proteomes" id="UP000540128">
    <property type="component" value="Unassembled WGS sequence"/>
</dbReference>
<dbReference type="AlphaFoldDB" id="A0A7Y6CDK6"/>
<evidence type="ECO:0000313" key="2">
    <source>
        <dbReference type="EMBL" id="NUV30894.1"/>
    </source>
</evidence>
<evidence type="ECO:0000256" key="1">
    <source>
        <dbReference type="SAM" id="MobiDB-lite"/>
    </source>
</evidence>
<protein>
    <submittedName>
        <fullName evidence="2">Uncharacterized protein</fullName>
    </submittedName>
</protein>
<keyword evidence="3" id="KW-1185">Reference proteome</keyword>
<dbReference type="EMBL" id="JAANNT010000020">
    <property type="protein sequence ID" value="NUV30894.1"/>
    <property type="molecule type" value="Genomic_DNA"/>
</dbReference>
<dbReference type="RefSeq" id="WP_175457161.1">
    <property type="nucleotide sequence ID" value="NZ_JAANNT010000020.1"/>
</dbReference>
<feature type="region of interest" description="Disordered" evidence="1">
    <location>
        <begin position="71"/>
        <end position="97"/>
    </location>
</feature>
<reference evidence="2 3" key="1">
    <citation type="submission" date="2020-03" db="EMBL/GenBank/DDBJ databases">
        <title>Complete genome sequence of sixteen Streptomyces strains facilitates identification of candidate genes involved in plant growth-promotion in grain legumes and cereals.</title>
        <authorList>
            <person name="Gopalakrishnan S."/>
            <person name="Thakur V."/>
            <person name="Saxena R."/>
            <person name="Vadlamudi S."/>
            <person name="Purohit S."/>
            <person name="Kumar V."/>
            <person name="Rathore A."/>
            <person name="Chitikineni A."/>
            <person name="Varshney R.K."/>
        </authorList>
    </citation>
    <scope>NUCLEOTIDE SEQUENCE [LARGE SCALE GENOMIC DNA]</scope>
    <source>
        <strain evidence="2 3">KAI-180</strain>
    </source>
</reference>
<gene>
    <name evidence="2" type="ORF">G6W59_21725</name>
</gene>
<sequence>MELKFTAEGTVRAETAPNTPRVIEARKIAGYLPGWLAQFATLVRDEQSDTVALRFDMKRGQFLLTVPPRPSDGHRLLHYPQRDQGEAQEAPVSPSDRPVQLGVWYRRKPAGVAFEASHLLSSRGLVL</sequence>
<accession>A0A7Y6CDK6</accession>
<feature type="compositionally biased region" description="Basic and acidic residues" evidence="1">
    <location>
        <begin position="71"/>
        <end position="85"/>
    </location>
</feature>
<proteinExistence type="predicted"/>
<organism evidence="2 3">
    <name type="scientific">Streptomyces odorifer</name>
    <dbReference type="NCBI Taxonomy" id="53450"/>
    <lineage>
        <taxon>Bacteria</taxon>
        <taxon>Bacillati</taxon>
        <taxon>Actinomycetota</taxon>
        <taxon>Actinomycetes</taxon>
        <taxon>Kitasatosporales</taxon>
        <taxon>Streptomycetaceae</taxon>
        <taxon>Streptomyces</taxon>
        <taxon>Streptomyces albidoflavus group</taxon>
    </lineage>
</organism>
<name>A0A7Y6CDK6_9ACTN</name>
<evidence type="ECO:0000313" key="3">
    <source>
        <dbReference type="Proteomes" id="UP000540128"/>
    </source>
</evidence>
<comment type="caution">
    <text evidence="2">The sequence shown here is derived from an EMBL/GenBank/DDBJ whole genome shotgun (WGS) entry which is preliminary data.</text>
</comment>